<dbReference type="OrthoDB" id="62364at2759"/>
<keyword evidence="2" id="KW-0677">Repeat</keyword>
<dbReference type="Proteomes" id="UP000887116">
    <property type="component" value="Unassembled WGS sequence"/>
</dbReference>
<dbReference type="PANTHER" id="PTHR12326:SF12">
    <property type="entry name" value="PLECKSTRIN HOMOLOGY AND RUN DOMAIN CONTAINING M1"/>
    <property type="match status" value="1"/>
</dbReference>
<reference evidence="6" key="1">
    <citation type="submission" date="2020-07" db="EMBL/GenBank/DDBJ databases">
        <title>Multicomponent nature underlies the extraordinary mechanical properties of spider dragline silk.</title>
        <authorList>
            <person name="Kono N."/>
            <person name="Nakamura H."/>
            <person name="Mori M."/>
            <person name="Yoshida Y."/>
            <person name="Ohtoshi R."/>
            <person name="Malay A.D."/>
            <person name="Moran D.A.P."/>
            <person name="Tomita M."/>
            <person name="Numata K."/>
            <person name="Arakawa K."/>
        </authorList>
    </citation>
    <scope>NUCLEOTIDE SEQUENCE</scope>
</reference>
<evidence type="ECO:0000313" key="6">
    <source>
        <dbReference type="EMBL" id="GFQ88443.1"/>
    </source>
</evidence>
<keyword evidence="3" id="KW-0863">Zinc-finger</keyword>
<evidence type="ECO:0000256" key="1">
    <source>
        <dbReference type="ARBA" id="ARBA00022723"/>
    </source>
</evidence>
<feature type="domain" description="Rubicon Homology" evidence="5">
    <location>
        <begin position="75"/>
        <end position="275"/>
    </location>
</feature>
<evidence type="ECO:0000256" key="3">
    <source>
        <dbReference type="ARBA" id="ARBA00022771"/>
    </source>
</evidence>
<keyword evidence="4" id="KW-0862">Zinc</keyword>
<dbReference type="InterPro" id="IPR051366">
    <property type="entry name" value="DEF8"/>
</dbReference>
<dbReference type="GO" id="GO:0008270">
    <property type="term" value="F:zinc ion binding"/>
    <property type="evidence" value="ECO:0007669"/>
    <property type="project" value="UniProtKB-KW"/>
</dbReference>
<name>A0A8X6KZV8_TRICU</name>
<protein>
    <submittedName>
        <fullName evidence="6">Pleckstrin homology domain-containing family M member 3</fullName>
    </submittedName>
</protein>
<dbReference type="SMART" id="SM01175">
    <property type="entry name" value="DUF4206"/>
    <property type="match status" value="1"/>
</dbReference>
<evidence type="ECO:0000259" key="5">
    <source>
        <dbReference type="SMART" id="SM01175"/>
    </source>
</evidence>
<proteinExistence type="predicted"/>
<evidence type="ECO:0000256" key="4">
    <source>
        <dbReference type="ARBA" id="ARBA00022833"/>
    </source>
</evidence>
<keyword evidence="7" id="KW-1185">Reference proteome</keyword>
<dbReference type="AlphaFoldDB" id="A0A8X6KZV8"/>
<organism evidence="6 7">
    <name type="scientific">Trichonephila clavata</name>
    <name type="common">Joro spider</name>
    <name type="synonym">Nephila clavata</name>
    <dbReference type="NCBI Taxonomy" id="2740835"/>
    <lineage>
        <taxon>Eukaryota</taxon>
        <taxon>Metazoa</taxon>
        <taxon>Ecdysozoa</taxon>
        <taxon>Arthropoda</taxon>
        <taxon>Chelicerata</taxon>
        <taxon>Arachnida</taxon>
        <taxon>Araneae</taxon>
        <taxon>Araneomorphae</taxon>
        <taxon>Entelegynae</taxon>
        <taxon>Araneoidea</taxon>
        <taxon>Nephilidae</taxon>
        <taxon>Trichonephila</taxon>
    </lineage>
</organism>
<dbReference type="InterPro" id="IPR025258">
    <property type="entry name" value="RH_dom"/>
</dbReference>
<dbReference type="EMBL" id="BMAO01003510">
    <property type="protein sequence ID" value="GFQ88443.1"/>
    <property type="molecule type" value="Genomic_DNA"/>
</dbReference>
<dbReference type="Pfam" id="PF13901">
    <property type="entry name" value="RH_dom"/>
    <property type="match status" value="1"/>
</dbReference>
<evidence type="ECO:0000313" key="7">
    <source>
        <dbReference type="Proteomes" id="UP000887116"/>
    </source>
</evidence>
<comment type="caution">
    <text evidence="6">The sequence shown here is derived from an EMBL/GenBank/DDBJ whole genome shotgun (WGS) entry which is preliminary data.</text>
</comment>
<evidence type="ECO:0000256" key="2">
    <source>
        <dbReference type="ARBA" id="ARBA00022737"/>
    </source>
</evidence>
<sequence>MTTPGIKKDSSLEAEPSYLDFVLVPKFLVAEQADEETKKLMTTVGKICLEKDLRSQDFQCNSCGCAIGIIYGKFRSCHYDGYNYCYGCHGNDTECIPARMIHNWDFKKYPVSNRVKVFISHIENDPLLDISKLNPALYALEEVREIRLLRTQLTYLRSYIVICKTFAVEDFRRKLWPREYLYEQVHLYSITDMQEISSGVLAKTLQEAIAFARKHVRSCQHCRRNGFVCEMCKSLKPVYPFDVESTCNCDKCFTVFRTVFLNTNTVCHNCIKSIRVSNRWTHLHSVK</sequence>
<dbReference type="PANTHER" id="PTHR12326">
    <property type="entry name" value="PLECKSTRIN HOMOLOGY DOMAIN CONTAINING PROTEIN"/>
    <property type="match status" value="1"/>
</dbReference>
<keyword evidence="1" id="KW-0479">Metal-binding</keyword>
<accession>A0A8X6KZV8</accession>
<gene>
    <name evidence="6" type="primary">Plekhm3</name>
    <name evidence="6" type="ORF">TNCT_729621</name>
</gene>